<dbReference type="GO" id="GO:0003680">
    <property type="term" value="F:minor groove of adenine-thymine-rich DNA binding"/>
    <property type="evidence" value="ECO:0007669"/>
    <property type="project" value="UniProtKB-UniRule"/>
</dbReference>
<dbReference type="AlphaFoldDB" id="A0AAQ3KHN4"/>
<comment type="subcellular location">
    <subcellularLocation>
        <location evidence="1">Nucleus</location>
    </subcellularLocation>
</comment>
<dbReference type="Pfam" id="PF03479">
    <property type="entry name" value="PCC"/>
    <property type="match status" value="1"/>
</dbReference>
<dbReference type="InterPro" id="IPR005175">
    <property type="entry name" value="PPC_dom"/>
</dbReference>
<dbReference type="PROSITE" id="PS51742">
    <property type="entry name" value="PPC"/>
    <property type="match status" value="1"/>
</dbReference>
<evidence type="ECO:0000259" key="3">
    <source>
        <dbReference type="PROSITE" id="PS51742"/>
    </source>
</evidence>
<feature type="region of interest" description="Disordered" evidence="2">
    <location>
        <begin position="1"/>
        <end position="44"/>
    </location>
</feature>
<dbReference type="PANTHER" id="PTHR31100:SF69">
    <property type="entry name" value="AT-HOOK MOTIF NUCLEAR-LOCALIZED PROTEIN 17-RELATED"/>
    <property type="match status" value="1"/>
</dbReference>
<evidence type="ECO:0000256" key="1">
    <source>
        <dbReference type="PIRNR" id="PIRNR016021"/>
    </source>
</evidence>
<accession>A0AAQ3KHN4</accession>
<sequence length="316" mass="33644">MKNKPDDNGNGAVPRFHHYLQQQRQQQQKRDCLSDEVDSARSNEEIKKPILADIEHNDEKALVVFASGDGATVEVAKRRRGRPPGSKNKPKPPAVITREAEPPASMRPQILQIPAGHDVADSLARFARRRNTGICVLACTGAVANVTVRQTHFSGAAAGASVCFQGRIQIMSMTATFLPPAMSVLSPGTGGEMSISFAGPQGRVLGGTVMGPLMAAGTVVIVAAELSNPAFFRLSVEDDVSVSVSVSGGGAGGDIVEAHGQEQHVHHQQEDRHRHHHHAAAVSAAEACSMSIFSSGHLLPDVFWTPALRHPPPPPY</sequence>
<evidence type="ECO:0000256" key="2">
    <source>
        <dbReference type="SAM" id="MobiDB-lite"/>
    </source>
</evidence>
<dbReference type="Gene3D" id="3.30.1330.80">
    <property type="entry name" value="Hypothetical protein, similar to alpha- acetolactate decarboxylase, domain 2"/>
    <property type="match status" value="1"/>
</dbReference>
<keyword evidence="1" id="KW-0238">DNA-binding</keyword>
<evidence type="ECO:0000313" key="5">
    <source>
        <dbReference type="Proteomes" id="UP001327560"/>
    </source>
</evidence>
<dbReference type="SUPFAM" id="SSF117856">
    <property type="entry name" value="AF0104/ALDC/Ptd012-like"/>
    <property type="match status" value="1"/>
</dbReference>
<protein>
    <recommendedName>
        <fullName evidence="1">AT-hook motif nuclear-localized protein</fullName>
    </recommendedName>
</protein>
<dbReference type="GO" id="GO:0005634">
    <property type="term" value="C:nucleus"/>
    <property type="evidence" value="ECO:0007669"/>
    <property type="project" value="UniProtKB-SubCell"/>
</dbReference>
<dbReference type="InterPro" id="IPR014476">
    <property type="entry name" value="AHL15-29"/>
</dbReference>
<evidence type="ECO:0000313" key="4">
    <source>
        <dbReference type="EMBL" id="WOL06557.1"/>
    </source>
</evidence>
<dbReference type="Proteomes" id="UP001327560">
    <property type="component" value="Chromosome 5"/>
</dbReference>
<dbReference type="CDD" id="cd11378">
    <property type="entry name" value="DUF296"/>
    <property type="match status" value="1"/>
</dbReference>
<name>A0AAQ3KHN4_9LILI</name>
<reference evidence="4 5" key="1">
    <citation type="submission" date="2023-10" db="EMBL/GenBank/DDBJ databases">
        <title>Chromosome-scale genome assembly provides insights into flower coloration mechanisms of Canna indica.</title>
        <authorList>
            <person name="Li C."/>
        </authorList>
    </citation>
    <scope>NUCLEOTIDE SEQUENCE [LARGE SCALE GENOMIC DNA]</scope>
    <source>
        <tissue evidence="4">Flower</tissue>
    </source>
</reference>
<comment type="function">
    <text evidence="1">Transcription factor that specifically binds AT-rich DNA sequences related to the nuclear matrix attachment regions (MARs).</text>
</comment>
<keyword evidence="1" id="KW-0539">Nucleus</keyword>
<feature type="compositionally biased region" description="Basic and acidic residues" evidence="2">
    <location>
        <begin position="28"/>
        <end position="44"/>
    </location>
</feature>
<keyword evidence="1" id="KW-0804">Transcription</keyword>
<dbReference type="EMBL" id="CP136894">
    <property type="protein sequence ID" value="WOL06557.1"/>
    <property type="molecule type" value="Genomic_DNA"/>
</dbReference>
<keyword evidence="5" id="KW-1185">Reference proteome</keyword>
<dbReference type="GO" id="GO:0003700">
    <property type="term" value="F:DNA-binding transcription factor activity"/>
    <property type="evidence" value="ECO:0007669"/>
    <property type="project" value="TreeGrafter"/>
</dbReference>
<proteinExistence type="predicted"/>
<feature type="domain" description="PPC" evidence="3">
    <location>
        <begin position="103"/>
        <end position="247"/>
    </location>
</feature>
<dbReference type="PANTHER" id="PTHR31100">
    <property type="entry name" value="AT-HOOK MOTIF NUCLEAR-LOCALIZED PROTEIN 15"/>
    <property type="match status" value="1"/>
</dbReference>
<feature type="region of interest" description="Disordered" evidence="2">
    <location>
        <begin position="74"/>
        <end position="102"/>
    </location>
</feature>
<dbReference type="PIRSF" id="PIRSF016021">
    <property type="entry name" value="ESCAROLA"/>
    <property type="match status" value="1"/>
</dbReference>
<gene>
    <name evidence="4" type="ORF">Cni_G15291</name>
</gene>
<organism evidence="4 5">
    <name type="scientific">Canna indica</name>
    <name type="common">Indian-shot</name>
    <dbReference type="NCBI Taxonomy" id="4628"/>
    <lineage>
        <taxon>Eukaryota</taxon>
        <taxon>Viridiplantae</taxon>
        <taxon>Streptophyta</taxon>
        <taxon>Embryophyta</taxon>
        <taxon>Tracheophyta</taxon>
        <taxon>Spermatophyta</taxon>
        <taxon>Magnoliopsida</taxon>
        <taxon>Liliopsida</taxon>
        <taxon>Zingiberales</taxon>
        <taxon>Cannaceae</taxon>
        <taxon>Canna</taxon>
    </lineage>
</organism>
<keyword evidence="1" id="KW-0805">Transcription regulation</keyword>